<accession>A0A9P7GJ69</accession>
<name>A0A9P7GJ69_9AGAR</name>
<gene>
    <name evidence="1" type="ORF">H0H81_008009</name>
</gene>
<comment type="caution">
    <text evidence="1">The sequence shown here is derived from an EMBL/GenBank/DDBJ whole genome shotgun (WGS) entry which is preliminary data.</text>
</comment>
<evidence type="ECO:0000313" key="1">
    <source>
        <dbReference type="EMBL" id="KAG5651632.1"/>
    </source>
</evidence>
<reference evidence="1" key="2">
    <citation type="submission" date="2021-10" db="EMBL/GenBank/DDBJ databases">
        <title>Phylogenomics reveals ancestral predisposition of the termite-cultivated fungus Termitomyces towards a domesticated lifestyle.</title>
        <authorList>
            <person name="Auxier B."/>
            <person name="Grum-Grzhimaylo A."/>
            <person name="Cardenas M.E."/>
            <person name="Lodge J.D."/>
            <person name="Laessoe T."/>
            <person name="Pedersen O."/>
            <person name="Smith M.E."/>
            <person name="Kuyper T.W."/>
            <person name="Franco-Molano E.A."/>
            <person name="Baroni T.J."/>
            <person name="Aanen D.K."/>
        </authorList>
    </citation>
    <scope>NUCLEOTIDE SEQUENCE</scope>
    <source>
        <strain evidence="1">D49</strain>
    </source>
</reference>
<dbReference type="OrthoDB" id="3362336at2759"/>
<dbReference type="Proteomes" id="UP000717328">
    <property type="component" value="Unassembled WGS sequence"/>
</dbReference>
<keyword evidence="2" id="KW-1185">Reference proteome</keyword>
<sequence length="191" mass="21583">MRPPSFPSVASPSRLRAFHAKAYNTRPQRRRPDFIEELPNSALIRLHGHRLLDSPAEALALIRTVERKYGAIREYRFLKDFEVQSYYQVFVNVAFQDPKALARLPAKGETVNFTLPTTISNRPGGVGLDELEPFLAAQEFADSKVPSFDNVMGNVMENKKEEVIKFTIEATGTLSPRPTPSSRIHRRSVAM</sequence>
<dbReference type="EMBL" id="JABCKI010000218">
    <property type="protein sequence ID" value="KAG5651632.1"/>
    <property type="molecule type" value="Genomic_DNA"/>
</dbReference>
<reference evidence="1" key="1">
    <citation type="submission" date="2021-02" db="EMBL/GenBank/DDBJ databases">
        <authorList>
            <person name="Nieuwenhuis M."/>
            <person name="Van De Peppel L.J.J."/>
        </authorList>
    </citation>
    <scope>NUCLEOTIDE SEQUENCE</scope>
    <source>
        <strain evidence="1">D49</strain>
    </source>
</reference>
<evidence type="ECO:0000313" key="2">
    <source>
        <dbReference type="Proteomes" id="UP000717328"/>
    </source>
</evidence>
<organism evidence="1 2">
    <name type="scientific">Sphagnurus paluster</name>
    <dbReference type="NCBI Taxonomy" id="117069"/>
    <lineage>
        <taxon>Eukaryota</taxon>
        <taxon>Fungi</taxon>
        <taxon>Dikarya</taxon>
        <taxon>Basidiomycota</taxon>
        <taxon>Agaricomycotina</taxon>
        <taxon>Agaricomycetes</taxon>
        <taxon>Agaricomycetidae</taxon>
        <taxon>Agaricales</taxon>
        <taxon>Tricholomatineae</taxon>
        <taxon>Lyophyllaceae</taxon>
        <taxon>Sphagnurus</taxon>
    </lineage>
</organism>
<protein>
    <submittedName>
        <fullName evidence="1">Uncharacterized protein</fullName>
    </submittedName>
</protein>
<proteinExistence type="predicted"/>
<dbReference type="AlphaFoldDB" id="A0A9P7GJ69"/>